<dbReference type="AlphaFoldDB" id="A0A645FA41"/>
<dbReference type="EMBL" id="VSSQ01056645">
    <property type="protein sequence ID" value="MPN10486.1"/>
    <property type="molecule type" value="Genomic_DNA"/>
</dbReference>
<accession>A0A645FA41</accession>
<gene>
    <name evidence="1" type="ORF">SDC9_157781</name>
</gene>
<name>A0A645FA41_9ZZZZ</name>
<evidence type="ECO:0000313" key="1">
    <source>
        <dbReference type="EMBL" id="MPN10486.1"/>
    </source>
</evidence>
<protein>
    <submittedName>
        <fullName evidence="1">Uncharacterized protein</fullName>
    </submittedName>
</protein>
<organism evidence="1">
    <name type="scientific">bioreactor metagenome</name>
    <dbReference type="NCBI Taxonomy" id="1076179"/>
    <lineage>
        <taxon>unclassified sequences</taxon>
        <taxon>metagenomes</taxon>
        <taxon>ecological metagenomes</taxon>
    </lineage>
</organism>
<reference evidence="1" key="1">
    <citation type="submission" date="2019-08" db="EMBL/GenBank/DDBJ databases">
        <authorList>
            <person name="Kucharzyk K."/>
            <person name="Murdoch R.W."/>
            <person name="Higgins S."/>
            <person name="Loffler F."/>
        </authorList>
    </citation>
    <scope>NUCLEOTIDE SEQUENCE</scope>
</reference>
<proteinExistence type="predicted"/>
<sequence length="138" mass="14519">MLCNAYAASGVLENLVVLTISKVRIVGILVSNRAVRNLLVTTIADIGSLVQPGAMFLLKIGAGLVAGRAGSTFDATNKDLIADVHFATVVSSYTKVLCIIEGALVIPVGGSTQFHFFGNGSWILAEIFSDVLERTPLI</sequence>
<comment type="caution">
    <text evidence="1">The sequence shown here is derived from an EMBL/GenBank/DDBJ whole genome shotgun (WGS) entry which is preliminary data.</text>
</comment>